<feature type="domain" description="HicB-like antitoxin of toxin-antitoxin system" evidence="1">
    <location>
        <begin position="20"/>
        <end position="68"/>
    </location>
</feature>
<dbReference type="Proteomes" id="UP000297597">
    <property type="component" value="Unassembled WGS sequence"/>
</dbReference>
<dbReference type="Gene3D" id="3.30.160.250">
    <property type="match status" value="1"/>
</dbReference>
<dbReference type="AlphaFoldDB" id="A0A4Y7RU19"/>
<evidence type="ECO:0000313" key="3">
    <source>
        <dbReference type="Proteomes" id="UP000297597"/>
    </source>
</evidence>
<dbReference type="OrthoDB" id="5419659at2"/>
<proteinExistence type="predicted"/>
<keyword evidence="3" id="KW-1185">Reference proteome</keyword>
<evidence type="ECO:0000313" key="2">
    <source>
        <dbReference type="EMBL" id="TEB12182.1"/>
    </source>
</evidence>
<gene>
    <name evidence="2" type="ORF">Pmgp_01072</name>
</gene>
<comment type="caution">
    <text evidence="2">The sequence shown here is derived from an EMBL/GenBank/DDBJ whole genome shotgun (WGS) entry which is preliminary data.</text>
</comment>
<dbReference type="InterPro" id="IPR035069">
    <property type="entry name" value="TTHA1013/TTHA0281-like"/>
</dbReference>
<reference evidence="2 3" key="1">
    <citation type="journal article" date="2018" name="Environ. Microbiol.">
        <title>Novel energy conservation strategies and behaviour of Pelotomaculum schinkii driving syntrophic propionate catabolism.</title>
        <authorList>
            <person name="Hidalgo-Ahumada C.A.P."/>
            <person name="Nobu M.K."/>
            <person name="Narihiro T."/>
            <person name="Tamaki H."/>
            <person name="Liu W.T."/>
            <person name="Kamagata Y."/>
            <person name="Stams A.J.M."/>
            <person name="Imachi H."/>
            <person name="Sousa D.Z."/>
        </authorList>
    </citation>
    <scope>NUCLEOTIDE SEQUENCE [LARGE SCALE GENOMIC DNA]</scope>
    <source>
        <strain evidence="2 3">MGP</strain>
    </source>
</reference>
<evidence type="ECO:0000259" key="1">
    <source>
        <dbReference type="Pfam" id="PF15919"/>
    </source>
</evidence>
<name>A0A4Y7RU19_9FIRM</name>
<protein>
    <recommendedName>
        <fullName evidence="1">HicB-like antitoxin of toxin-antitoxin system domain-containing protein</fullName>
    </recommendedName>
</protein>
<dbReference type="InterPro" id="IPR031807">
    <property type="entry name" value="HicB-like"/>
</dbReference>
<dbReference type="SUPFAM" id="SSF143100">
    <property type="entry name" value="TTHA1013/TTHA0281-like"/>
    <property type="match status" value="1"/>
</dbReference>
<accession>A0A4Y7RU19</accession>
<dbReference type="RefSeq" id="WP_134212953.1">
    <property type="nucleotide sequence ID" value="NZ_QFFZ01000008.1"/>
</dbReference>
<organism evidence="2 3">
    <name type="scientific">Pelotomaculum propionicicum</name>
    <dbReference type="NCBI Taxonomy" id="258475"/>
    <lineage>
        <taxon>Bacteria</taxon>
        <taxon>Bacillati</taxon>
        <taxon>Bacillota</taxon>
        <taxon>Clostridia</taxon>
        <taxon>Eubacteriales</taxon>
        <taxon>Desulfotomaculaceae</taxon>
        <taxon>Pelotomaculum</taxon>
    </lineage>
</organism>
<dbReference type="Pfam" id="PF15919">
    <property type="entry name" value="HicB_lk_antitox"/>
    <property type="match status" value="1"/>
</dbReference>
<sequence length="68" mass="7448">MKDLNYYLNLQYEVKMIGAAGAWAAAIPALPDCVAEGKTPQEAMAKLEEAKKSWIESRLKSGQPVPEP</sequence>
<dbReference type="EMBL" id="QFFZ01000008">
    <property type="protein sequence ID" value="TEB12182.1"/>
    <property type="molecule type" value="Genomic_DNA"/>
</dbReference>